<reference evidence="2" key="1">
    <citation type="journal article" date="2017" name="Nat. Microbiol.">
        <title>Global analysis of biosynthetic gene clusters reveals vast potential of secondary metabolite production in Penicillium species.</title>
        <authorList>
            <person name="Nielsen J.C."/>
            <person name="Grijseels S."/>
            <person name="Prigent S."/>
            <person name="Ji B."/>
            <person name="Dainat J."/>
            <person name="Nielsen K.F."/>
            <person name="Frisvad J.C."/>
            <person name="Workman M."/>
            <person name="Nielsen J."/>
        </authorList>
    </citation>
    <scope>NUCLEOTIDE SEQUENCE [LARGE SCALE GENOMIC DNA]</scope>
    <source>
        <strain evidence="2">IBT 31321</strain>
    </source>
</reference>
<accession>A0A1V6V2B7</accession>
<organism evidence="1 2">
    <name type="scientific">Penicillium coprophilum</name>
    <dbReference type="NCBI Taxonomy" id="36646"/>
    <lineage>
        <taxon>Eukaryota</taxon>
        <taxon>Fungi</taxon>
        <taxon>Dikarya</taxon>
        <taxon>Ascomycota</taxon>
        <taxon>Pezizomycotina</taxon>
        <taxon>Eurotiomycetes</taxon>
        <taxon>Eurotiomycetidae</taxon>
        <taxon>Eurotiales</taxon>
        <taxon>Aspergillaceae</taxon>
        <taxon>Penicillium</taxon>
    </lineage>
</organism>
<keyword evidence="2" id="KW-1185">Reference proteome</keyword>
<dbReference type="AlphaFoldDB" id="A0A1V6V2B7"/>
<dbReference type="EMBL" id="MDDG01000002">
    <property type="protein sequence ID" value="OQE44796.1"/>
    <property type="molecule type" value="Genomic_DNA"/>
</dbReference>
<evidence type="ECO:0000313" key="1">
    <source>
        <dbReference type="EMBL" id="OQE44796.1"/>
    </source>
</evidence>
<evidence type="ECO:0000313" key="2">
    <source>
        <dbReference type="Proteomes" id="UP000191500"/>
    </source>
</evidence>
<sequence>MNNTERGNVTFVDMMISSFQGYQLKGNKNGYGIDLKGIGSTMLIDGAGTKGEFPFQNLLANLGVFGIPVCDIYDIVWNGFIQKQVPENCTTWHCCGGYTDHDINCMHQNCWT</sequence>
<proteinExistence type="predicted"/>
<dbReference type="Proteomes" id="UP000191500">
    <property type="component" value="Unassembled WGS sequence"/>
</dbReference>
<comment type="caution">
    <text evidence="1">The sequence shown here is derived from an EMBL/GenBank/DDBJ whole genome shotgun (WGS) entry which is preliminary data.</text>
</comment>
<gene>
    <name evidence="1" type="ORF">PENCOP_c002G08337</name>
</gene>
<protein>
    <submittedName>
        <fullName evidence="1">Uncharacterized protein</fullName>
    </submittedName>
</protein>
<name>A0A1V6V2B7_9EURO</name>